<dbReference type="Gene3D" id="3.40.630.30">
    <property type="match status" value="1"/>
</dbReference>
<reference evidence="2 3" key="1">
    <citation type="journal article" date="2016" name="Nat. Biotechnol.">
        <title>Measurement of bacterial replication rates in microbial communities.</title>
        <authorList>
            <person name="Brown C.T."/>
            <person name="Olm M.R."/>
            <person name="Thomas B.C."/>
            <person name="Banfield J.F."/>
        </authorList>
    </citation>
    <scope>NUCLEOTIDE SEQUENCE [LARGE SCALE GENOMIC DNA]</scope>
    <source>
        <strain evidence="2">CAG:67_53_122</strain>
    </source>
</reference>
<evidence type="ECO:0000313" key="2">
    <source>
        <dbReference type="EMBL" id="OKY94054.1"/>
    </source>
</evidence>
<dbReference type="EMBL" id="MNQH01000030">
    <property type="protein sequence ID" value="OKY94054.1"/>
    <property type="molecule type" value="Genomic_DNA"/>
</dbReference>
<evidence type="ECO:0000313" key="3">
    <source>
        <dbReference type="Proteomes" id="UP000187417"/>
    </source>
</evidence>
<protein>
    <submittedName>
        <fullName evidence="2">GNAT family N-acetyltransferase</fullName>
    </submittedName>
</protein>
<accession>A0A1Q6F557</accession>
<comment type="caution">
    <text evidence="2">The sequence shown here is derived from an EMBL/GenBank/DDBJ whole genome shotgun (WGS) entry which is preliminary data.</text>
</comment>
<dbReference type="InterPro" id="IPR000182">
    <property type="entry name" value="GNAT_dom"/>
</dbReference>
<dbReference type="AlphaFoldDB" id="A0A1Q6F557"/>
<name>A0A1Q6F557_9BACT</name>
<proteinExistence type="predicted"/>
<dbReference type="InterPro" id="IPR016181">
    <property type="entry name" value="Acyl_CoA_acyltransferase"/>
</dbReference>
<dbReference type="GeneID" id="73803536"/>
<sequence length="184" mass="21761">METDLKFRPFRSPADPGWDEAWAIYQNSFPQKEIRSLEDHLQALSDPHYTADGIWSDGRLIGILYYWTAPEYVYIEHLAISPDLRGANMGSRVLEAFCRKAGRIVLEIDPPETEIAVRRLRFYERLGFVRNDYHYVHPSFQRPYEPHQLVLMSYPKAMTDEECRSFERFVRDPVLRYSCHGKKE</sequence>
<keyword evidence="2" id="KW-0808">Transferase</keyword>
<dbReference type="GO" id="GO:0016747">
    <property type="term" value="F:acyltransferase activity, transferring groups other than amino-acyl groups"/>
    <property type="evidence" value="ECO:0007669"/>
    <property type="project" value="InterPro"/>
</dbReference>
<gene>
    <name evidence="2" type="ORF">BHV66_06285</name>
</gene>
<feature type="domain" description="N-acetyltransferase" evidence="1">
    <location>
        <begin position="5"/>
        <end position="157"/>
    </location>
</feature>
<dbReference type="Pfam" id="PF00583">
    <property type="entry name" value="Acetyltransf_1"/>
    <property type="match status" value="1"/>
</dbReference>
<evidence type="ECO:0000259" key="1">
    <source>
        <dbReference type="PROSITE" id="PS51186"/>
    </source>
</evidence>
<dbReference type="RefSeq" id="WP_004329339.1">
    <property type="nucleotide sequence ID" value="NZ_BAAFKT010000005.1"/>
</dbReference>
<dbReference type="STRING" id="28117.BHV66_06285"/>
<organism evidence="2 3">
    <name type="scientific">Alistipes putredinis</name>
    <dbReference type="NCBI Taxonomy" id="28117"/>
    <lineage>
        <taxon>Bacteria</taxon>
        <taxon>Pseudomonadati</taxon>
        <taxon>Bacteroidota</taxon>
        <taxon>Bacteroidia</taxon>
        <taxon>Bacteroidales</taxon>
        <taxon>Rikenellaceae</taxon>
        <taxon>Alistipes</taxon>
    </lineage>
</organism>
<dbReference type="SUPFAM" id="SSF55729">
    <property type="entry name" value="Acyl-CoA N-acyltransferases (Nat)"/>
    <property type="match status" value="1"/>
</dbReference>
<dbReference type="Proteomes" id="UP000187417">
    <property type="component" value="Unassembled WGS sequence"/>
</dbReference>
<dbReference type="CDD" id="cd04301">
    <property type="entry name" value="NAT_SF"/>
    <property type="match status" value="1"/>
</dbReference>
<dbReference type="PROSITE" id="PS51186">
    <property type="entry name" value="GNAT"/>
    <property type="match status" value="1"/>
</dbReference>